<protein>
    <submittedName>
        <fullName evidence="1">Uncharacterized protein</fullName>
    </submittedName>
</protein>
<dbReference type="Proteomes" id="UP001187425">
    <property type="component" value="Unassembled WGS sequence"/>
</dbReference>
<comment type="caution">
    <text evidence="1">The sequence shown here is derived from an EMBL/GenBank/DDBJ whole genome shotgun (WGS) entry which is preliminary data.</text>
</comment>
<name>A0AAW8ZNQ7_9XANT</name>
<sequence>MKQAIARGQRGNGAMQLRSPAREHAVYGQGAARRETSLLLVLLYLRRVVAAQERPLLRGCIIAKVQHGRLVAASS</sequence>
<dbReference type="AlphaFoldDB" id="A0AAW8ZNQ7"/>
<evidence type="ECO:0000313" key="1">
    <source>
        <dbReference type="EMBL" id="MDV7247530.1"/>
    </source>
</evidence>
<gene>
    <name evidence="1" type="ORF">R4K57_03635</name>
</gene>
<dbReference type="EMBL" id="JAWMQI010000008">
    <property type="protein sequence ID" value="MDV7247530.1"/>
    <property type="molecule type" value="Genomic_DNA"/>
</dbReference>
<reference evidence="1 2" key="1">
    <citation type="submission" date="2023-10" db="EMBL/GenBank/DDBJ databases">
        <title>A new tool for lettuce pathogen research.</title>
        <authorList>
            <person name="Horton K.N."/>
            <person name="Cseke L.J."/>
            <person name="Badiwe M."/>
            <person name="Tesfaye D."/>
            <person name="Klein A."/>
            <person name="Su J."/>
            <person name="Potnis N."/>
            <person name="Gassmann W."/>
        </authorList>
    </citation>
    <scope>NUCLEOTIDE SEQUENCE [LARGE SCALE GENOMIC DNA]</scope>
    <source>
        <strain evidence="1 2">JSKH1901</strain>
    </source>
</reference>
<proteinExistence type="predicted"/>
<evidence type="ECO:0000313" key="2">
    <source>
        <dbReference type="Proteomes" id="UP001187425"/>
    </source>
</evidence>
<dbReference type="RefSeq" id="WP_006450130.1">
    <property type="nucleotide sequence ID" value="NZ_CP060399.1"/>
</dbReference>
<organism evidence="1 2">
    <name type="scientific">Xanthomonas hortorum pv. vitians</name>
    <dbReference type="NCBI Taxonomy" id="83224"/>
    <lineage>
        <taxon>Bacteria</taxon>
        <taxon>Pseudomonadati</taxon>
        <taxon>Pseudomonadota</taxon>
        <taxon>Gammaproteobacteria</taxon>
        <taxon>Lysobacterales</taxon>
        <taxon>Lysobacteraceae</taxon>
        <taxon>Xanthomonas</taxon>
    </lineage>
</organism>
<dbReference type="GeneID" id="55513167"/>
<accession>A0AAW8ZNQ7</accession>